<comment type="caution">
    <text evidence="8">The sequence shown here is derived from an EMBL/GenBank/DDBJ whole genome shotgun (WGS) entry which is preliminary data.</text>
</comment>
<keyword evidence="3 6" id="KW-0694">RNA-binding</keyword>
<keyword evidence="5 6" id="KW-0804">Transcription</keyword>
<dbReference type="GO" id="GO:0005829">
    <property type="term" value="C:cytosol"/>
    <property type="evidence" value="ECO:0007669"/>
    <property type="project" value="TreeGrafter"/>
</dbReference>
<dbReference type="InterPro" id="IPR035926">
    <property type="entry name" value="NusB-like_sf"/>
</dbReference>
<dbReference type="HAMAP" id="MF_00073">
    <property type="entry name" value="NusB"/>
    <property type="match status" value="1"/>
</dbReference>
<keyword evidence="9" id="KW-1185">Reference proteome</keyword>
<evidence type="ECO:0000256" key="3">
    <source>
        <dbReference type="ARBA" id="ARBA00022884"/>
    </source>
</evidence>
<comment type="similarity">
    <text evidence="1 6">Belongs to the NusB family.</text>
</comment>
<dbReference type="InterPro" id="IPR011605">
    <property type="entry name" value="NusB_fam"/>
</dbReference>
<name>A0A3R7SBT0_9RHOB</name>
<dbReference type="EMBL" id="PXNQ02000015">
    <property type="protein sequence ID" value="RNF32991.1"/>
    <property type="molecule type" value="Genomic_DNA"/>
</dbReference>
<dbReference type="PANTHER" id="PTHR11078">
    <property type="entry name" value="N UTILIZATION SUBSTANCE PROTEIN B-RELATED"/>
    <property type="match status" value="1"/>
</dbReference>
<dbReference type="Pfam" id="PF01029">
    <property type="entry name" value="NusB"/>
    <property type="match status" value="1"/>
</dbReference>
<dbReference type="GO" id="GO:0031564">
    <property type="term" value="P:transcription antitermination"/>
    <property type="evidence" value="ECO:0007669"/>
    <property type="project" value="UniProtKB-KW"/>
</dbReference>
<dbReference type="OrthoDB" id="9797817at2"/>
<keyword evidence="4 6" id="KW-0805">Transcription regulation</keyword>
<dbReference type="RefSeq" id="WP_106692953.1">
    <property type="nucleotide sequence ID" value="NZ_PXNQ02000015.1"/>
</dbReference>
<dbReference type="GO" id="GO:0003723">
    <property type="term" value="F:RNA binding"/>
    <property type="evidence" value="ECO:0007669"/>
    <property type="project" value="UniProtKB-UniRule"/>
</dbReference>
<feature type="domain" description="NusB/RsmB/TIM44" evidence="7">
    <location>
        <begin position="12"/>
        <end position="146"/>
    </location>
</feature>
<dbReference type="SUPFAM" id="SSF48013">
    <property type="entry name" value="NusB-like"/>
    <property type="match status" value="1"/>
</dbReference>
<evidence type="ECO:0000313" key="8">
    <source>
        <dbReference type="EMBL" id="RNF32991.1"/>
    </source>
</evidence>
<dbReference type="GO" id="GO:0006353">
    <property type="term" value="P:DNA-templated transcription termination"/>
    <property type="evidence" value="ECO:0007669"/>
    <property type="project" value="UniProtKB-UniRule"/>
</dbReference>
<evidence type="ECO:0000256" key="5">
    <source>
        <dbReference type="ARBA" id="ARBA00023163"/>
    </source>
</evidence>
<dbReference type="PANTHER" id="PTHR11078:SF3">
    <property type="entry name" value="ANTITERMINATION NUSB DOMAIN-CONTAINING PROTEIN"/>
    <property type="match status" value="1"/>
</dbReference>
<evidence type="ECO:0000256" key="2">
    <source>
        <dbReference type="ARBA" id="ARBA00022814"/>
    </source>
</evidence>
<accession>A0A3R7SBT0</accession>
<dbReference type="Proteomes" id="UP000238137">
    <property type="component" value="Unassembled WGS sequence"/>
</dbReference>
<evidence type="ECO:0000256" key="1">
    <source>
        <dbReference type="ARBA" id="ARBA00005952"/>
    </source>
</evidence>
<protein>
    <recommendedName>
        <fullName evidence="6">Transcription antitermination protein NusB</fullName>
    </recommendedName>
    <alternativeName>
        <fullName evidence="6">Antitermination factor NusB</fullName>
    </alternativeName>
</protein>
<gene>
    <name evidence="6 8" type="primary">nusB</name>
    <name evidence="8" type="ORF">A7A09_019475</name>
</gene>
<organism evidence="8 9">
    <name type="scientific">Paracoccus methylarcula</name>
    <dbReference type="NCBI Taxonomy" id="72022"/>
    <lineage>
        <taxon>Bacteria</taxon>
        <taxon>Pseudomonadati</taxon>
        <taxon>Pseudomonadota</taxon>
        <taxon>Alphaproteobacteria</taxon>
        <taxon>Rhodobacterales</taxon>
        <taxon>Paracoccaceae</taxon>
        <taxon>Paracoccus</taxon>
    </lineage>
</organism>
<dbReference type="Gene3D" id="1.10.940.10">
    <property type="entry name" value="NusB-like"/>
    <property type="match status" value="1"/>
</dbReference>
<sequence length="158" mass="17260">MSRPDKRALSRAARLYAVQALFQMEAAGQSVDRVLGEFRDFRIGASDDEGTHPEADQALFSRILDDAVTWQAKIDQATDRGLVAKWPIDRIDPVLRALFRAAGAELATPATPPKVVISEYVRLAEAFFPDGREPKFVNAVLDHVARGLRPEAFGGAAG</sequence>
<reference evidence="8" key="1">
    <citation type="submission" date="2018-05" db="EMBL/GenBank/DDBJ databases">
        <title>Reclassification of Methylarcula marina and Methylarcula terricola as Paracoccus methylarcula sp.nov., comb.nov. and Paracoccus terricola comb.nov.</title>
        <authorList>
            <person name="Shmareva M.N."/>
            <person name="Doronina N.V."/>
            <person name="Vasilenko O.V."/>
            <person name="Tarlachkov S.V."/>
            <person name="Trotsenko Y.A."/>
        </authorList>
    </citation>
    <scope>NUCLEOTIDE SEQUENCE [LARGE SCALE GENOMIC DNA]</scope>
    <source>
        <strain evidence="8">VKM B-2159</strain>
    </source>
</reference>
<evidence type="ECO:0000259" key="7">
    <source>
        <dbReference type="Pfam" id="PF01029"/>
    </source>
</evidence>
<dbReference type="InterPro" id="IPR006027">
    <property type="entry name" value="NusB_RsmB_TIM44"/>
</dbReference>
<keyword evidence="2 6" id="KW-0889">Transcription antitermination</keyword>
<proteinExistence type="inferred from homology"/>
<evidence type="ECO:0000256" key="6">
    <source>
        <dbReference type="HAMAP-Rule" id="MF_00073"/>
    </source>
</evidence>
<comment type="function">
    <text evidence="6">Involved in transcription antitermination. Required for transcription of ribosomal RNA (rRNA) genes. Binds specifically to the boxA antiterminator sequence of the ribosomal RNA (rrn) operons.</text>
</comment>
<evidence type="ECO:0000313" key="9">
    <source>
        <dbReference type="Proteomes" id="UP000238137"/>
    </source>
</evidence>
<dbReference type="NCBIfam" id="TIGR01951">
    <property type="entry name" value="nusB"/>
    <property type="match status" value="1"/>
</dbReference>
<dbReference type="AlphaFoldDB" id="A0A3R7SBT0"/>
<evidence type="ECO:0000256" key="4">
    <source>
        <dbReference type="ARBA" id="ARBA00023015"/>
    </source>
</evidence>